<evidence type="ECO:0000313" key="2">
    <source>
        <dbReference type="Proteomes" id="UP001152795"/>
    </source>
</evidence>
<reference evidence="1" key="1">
    <citation type="submission" date="2020-04" db="EMBL/GenBank/DDBJ databases">
        <authorList>
            <person name="Alioto T."/>
            <person name="Alioto T."/>
            <person name="Gomez Garrido J."/>
        </authorList>
    </citation>
    <scope>NUCLEOTIDE SEQUENCE</scope>
    <source>
        <strain evidence="1">A484AB</strain>
    </source>
</reference>
<dbReference type="Proteomes" id="UP001152795">
    <property type="component" value="Unassembled WGS sequence"/>
</dbReference>
<sequence>MTSQFSNHNVYKAGPFIAYNGFSPEILHNIIYLLRRLQQPTKACSHFTPNPTLACKPSTFVRAMPASTNTKVMHGLAAIEECRSQWRDAGANSELQGYVHSLSPVKNARNSRTSYFNCLIQTSTDQKVRAVCFDPPKRVNLQQAFQQKSPVKITGVKRSFNTSFSTDQEEYKIPKQAKIQPATTKFNYTCTRRFVTYGIVALIKFMEWTNGSGFADSSNDEAVSLQSDHKAILFNLLLHTKPKKSARRTVYNYNKGDFAALRESLKLLPLTDIVLYTFIPKRNYKKTVSIEEVLSLLSALSTAKATGPDGISARLLKECADAIAPSLTELFNKSLALVLEHAVHARTLYIVKPLLHYQQHGFRAGRTAFALQNNQYRVKGKSDAWFSPTTPSKYILQDYHSSYTDRLKLLNLLPISY</sequence>
<dbReference type="EMBL" id="CACRXK020000250">
    <property type="protein sequence ID" value="CAB3980019.1"/>
    <property type="molecule type" value="Genomic_DNA"/>
</dbReference>
<keyword evidence="2" id="KW-1185">Reference proteome</keyword>
<evidence type="ECO:0000313" key="1">
    <source>
        <dbReference type="EMBL" id="CAB3980019.1"/>
    </source>
</evidence>
<feature type="non-terminal residue" evidence="1">
    <location>
        <position position="417"/>
    </location>
</feature>
<proteinExistence type="predicted"/>
<protein>
    <submittedName>
        <fullName evidence="1">Uncharacterized protein</fullName>
    </submittedName>
</protein>
<comment type="caution">
    <text evidence="1">The sequence shown here is derived from an EMBL/GenBank/DDBJ whole genome shotgun (WGS) entry which is preliminary data.</text>
</comment>
<accession>A0A6S7FUX5</accession>
<dbReference type="AlphaFoldDB" id="A0A6S7FUX5"/>
<gene>
    <name evidence="1" type="ORF">PACLA_8A050147</name>
</gene>
<name>A0A6S7FUX5_PARCT</name>
<dbReference type="OrthoDB" id="5980888at2759"/>
<organism evidence="1 2">
    <name type="scientific">Paramuricea clavata</name>
    <name type="common">Red gorgonian</name>
    <name type="synonym">Violescent sea-whip</name>
    <dbReference type="NCBI Taxonomy" id="317549"/>
    <lineage>
        <taxon>Eukaryota</taxon>
        <taxon>Metazoa</taxon>
        <taxon>Cnidaria</taxon>
        <taxon>Anthozoa</taxon>
        <taxon>Octocorallia</taxon>
        <taxon>Malacalcyonacea</taxon>
        <taxon>Plexauridae</taxon>
        <taxon>Paramuricea</taxon>
    </lineage>
</organism>